<reference evidence="1" key="1">
    <citation type="submission" date="2018-11" db="EMBL/GenBank/DDBJ databases">
        <authorList>
            <consortium name="Genoscope - CEA"/>
            <person name="William W."/>
        </authorList>
    </citation>
    <scope>NUCLEOTIDE SEQUENCE</scope>
</reference>
<sequence>MKASASRVGPAIRKQVLTITDEAASRGSSSLAPEAKTFPPIGALKQEAATVYHTLSITHTQTIYCYQMRKGNSMSWWRRKV</sequence>
<organism evidence="1">
    <name type="scientific">Brassica oleracea</name>
    <name type="common">Wild cabbage</name>
    <dbReference type="NCBI Taxonomy" id="3712"/>
    <lineage>
        <taxon>Eukaryota</taxon>
        <taxon>Viridiplantae</taxon>
        <taxon>Streptophyta</taxon>
        <taxon>Embryophyta</taxon>
        <taxon>Tracheophyta</taxon>
        <taxon>Spermatophyta</taxon>
        <taxon>Magnoliopsida</taxon>
        <taxon>eudicotyledons</taxon>
        <taxon>Gunneridae</taxon>
        <taxon>Pentapetalae</taxon>
        <taxon>rosids</taxon>
        <taxon>malvids</taxon>
        <taxon>Brassicales</taxon>
        <taxon>Brassicaceae</taxon>
        <taxon>Brassiceae</taxon>
        <taxon>Brassica</taxon>
    </lineage>
</organism>
<dbReference type="EMBL" id="LR031875">
    <property type="protein sequence ID" value="VDD28880.1"/>
    <property type="molecule type" value="Genomic_DNA"/>
</dbReference>
<gene>
    <name evidence="1" type="ORF">BOLC9T54203H</name>
</gene>
<evidence type="ECO:0000313" key="1">
    <source>
        <dbReference type="EMBL" id="VDD28880.1"/>
    </source>
</evidence>
<dbReference type="AlphaFoldDB" id="A0A3P6DNC9"/>
<proteinExistence type="predicted"/>
<accession>A0A3P6DNC9</accession>
<name>A0A3P6DNC9_BRAOL</name>
<protein>
    <submittedName>
        <fullName evidence="1">Uncharacterized protein</fullName>
    </submittedName>
</protein>